<evidence type="ECO:0000259" key="5">
    <source>
        <dbReference type="Pfam" id="PF00700"/>
    </source>
</evidence>
<reference evidence="6 7" key="1">
    <citation type="submission" date="2021-02" db="EMBL/GenBank/DDBJ databases">
        <title>Activity-based single-cell genomes from oceanic crustal fluid captures similar information to metagenomic and metatranscriptomic surveys with orders of magnitude less sampling.</title>
        <authorList>
            <person name="D'Angelo T.S."/>
            <person name="Orcutt B.N."/>
        </authorList>
    </citation>
    <scope>NUCLEOTIDE SEQUENCE [LARGE SCALE GENOMIC DNA]</scope>
    <source>
        <strain evidence="6">AH-315-G07</strain>
    </source>
</reference>
<gene>
    <name evidence="6" type="ORF">JYU14_04210</name>
</gene>
<evidence type="ECO:0000313" key="7">
    <source>
        <dbReference type="Proteomes" id="UP000722121"/>
    </source>
</evidence>
<comment type="similarity">
    <text evidence="1 3">Belongs to the bacterial flagellin family.</text>
</comment>
<evidence type="ECO:0000256" key="3">
    <source>
        <dbReference type="RuleBase" id="RU362073"/>
    </source>
</evidence>
<evidence type="ECO:0000256" key="2">
    <source>
        <dbReference type="ARBA" id="ARBA00023143"/>
    </source>
</evidence>
<feature type="domain" description="Flagellin C-terminal" evidence="5">
    <location>
        <begin position="472"/>
        <end position="556"/>
    </location>
</feature>
<evidence type="ECO:0000256" key="1">
    <source>
        <dbReference type="ARBA" id="ARBA00005709"/>
    </source>
</evidence>
<dbReference type="SUPFAM" id="SSF64518">
    <property type="entry name" value="Phase 1 flagellin"/>
    <property type="match status" value="1"/>
</dbReference>
<dbReference type="InterPro" id="IPR001492">
    <property type="entry name" value="Flagellin"/>
</dbReference>
<evidence type="ECO:0000313" key="6">
    <source>
        <dbReference type="EMBL" id="MBN4067268.1"/>
    </source>
</evidence>
<dbReference type="Pfam" id="PF00700">
    <property type="entry name" value="Flagellin_C"/>
    <property type="match status" value="1"/>
</dbReference>
<dbReference type="PANTHER" id="PTHR42792:SF2">
    <property type="entry name" value="FLAGELLIN"/>
    <property type="match status" value="1"/>
</dbReference>
<accession>A0ABS3AUH3</accession>
<organism evidence="6 7">
    <name type="scientific">Simkania negevensis</name>
    <dbReference type="NCBI Taxonomy" id="83561"/>
    <lineage>
        <taxon>Bacteria</taxon>
        <taxon>Pseudomonadati</taxon>
        <taxon>Chlamydiota</taxon>
        <taxon>Chlamydiia</taxon>
        <taxon>Parachlamydiales</taxon>
        <taxon>Simkaniaceae</taxon>
        <taxon>Simkania</taxon>
    </lineage>
</organism>
<comment type="function">
    <text evidence="3">Flagellin is the subunit protein which polymerizes to form the filaments of bacterial flagella.</text>
</comment>
<keyword evidence="7" id="KW-1185">Reference proteome</keyword>
<keyword evidence="3" id="KW-0964">Secreted</keyword>
<dbReference type="PANTHER" id="PTHR42792">
    <property type="entry name" value="FLAGELLIN"/>
    <property type="match status" value="1"/>
</dbReference>
<feature type="domain" description="Flagellin N-terminal" evidence="4">
    <location>
        <begin position="8"/>
        <end position="134"/>
    </location>
</feature>
<evidence type="ECO:0000259" key="4">
    <source>
        <dbReference type="Pfam" id="PF00669"/>
    </source>
</evidence>
<keyword evidence="2 3" id="KW-0975">Bacterial flagellum</keyword>
<dbReference type="Gene3D" id="1.20.1330.10">
    <property type="entry name" value="f41 fragment of flagellin, N-terminal domain"/>
    <property type="match status" value="2"/>
</dbReference>
<protein>
    <recommendedName>
        <fullName evidence="3">Flagellin</fullName>
    </recommendedName>
</protein>
<comment type="subcellular location">
    <subcellularLocation>
        <location evidence="3">Secreted</location>
    </subcellularLocation>
    <subcellularLocation>
        <location evidence="3">Bacterial flagellum</location>
    </subcellularLocation>
</comment>
<comment type="caution">
    <text evidence="6">The sequence shown here is derived from an EMBL/GenBank/DDBJ whole genome shotgun (WGS) entry which is preliminary data.</text>
</comment>
<dbReference type="Pfam" id="PF00669">
    <property type="entry name" value="Flagellin_N"/>
    <property type="match status" value="1"/>
</dbReference>
<sequence length="559" mass="60981">MVGTYLLTNSLAIPVHSNYRFAVRSMFNSMSRISSGSKLNRPGEGPAEFGIAESFRFQIHNSNEANRGMGNAMSMVSSADSWMQSSQDILSRMGELAISGSDASKNSGDRANIDLEFQQLKSELSRIARQAKYSSLNVAGRDQMVIYNKDKETLQFSQLDGSQNYTYPVKLLNELSSVNDVQFAISANSVHANSLNGEQIYYIDNNRSLSRLDIEEGTLARDSSSINVGGLSVDEKGRLWFLEESASTPGVYSLHQQNSVTWREESAIVDGTQITDIASKQFSVYADRVYYLNTGGNIVSRSLFSPGNVNIELTPSTLSFVTTDGKFAISQDGLYLIDSPSSSVVRVVNLETQENTSFQVGENVAISALTISADNRELVFVDSNTNDVMGVKFEAGEKPTLGNVYTILEPTGLSGFGAFSLLGGSNRSNFRVHTGGEALQQMFVQTGDVRLYTLGLSRSSVDTIDKAQKSLAAIQKAIDRVTLQRSIMGAAFNRIESSVRSQQTYTDYLSIAESLLRDADIAEESALLAAERVKAEVSTSLLVRANQVPKALLRILAAR</sequence>
<name>A0ABS3AUH3_9BACT</name>
<dbReference type="EMBL" id="JAFITR010000097">
    <property type="protein sequence ID" value="MBN4067268.1"/>
    <property type="molecule type" value="Genomic_DNA"/>
</dbReference>
<dbReference type="InterPro" id="IPR001029">
    <property type="entry name" value="Flagellin_N"/>
</dbReference>
<dbReference type="Proteomes" id="UP000722121">
    <property type="component" value="Unassembled WGS sequence"/>
</dbReference>
<proteinExistence type="inferred from homology"/>
<dbReference type="InterPro" id="IPR046358">
    <property type="entry name" value="Flagellin_C"/>
</dbReference>